<dbReference type="Proteomes" id="UP001211173">
    <property type="component" value="Unassembled WGS sequence"/>
</dbReference>
<evidence type="ECO:0000313" key="2">
    <source>
        <dbReference type="Proteomes" id="UP001211173"/>
    </source>
</evidence>
<dbReference type="AlphaFoldDB" id="A0AAW6CN39"/>
<organism evidence="1 2">
    <name type="scientific">Flavonifractor plautii</name>
    <name type="common">Fusobacterium plautii</name>
    <dbReference type="NCBI Taxonomy" id="292800"/>
    <lineage>
        <taxon>Bacteria</taxon>
        <taxon>Bacillati</taxon>
        <taxon>Bacillota</taxon>
        <taxon>Clostridia</taxon>
        <taxon>Eubacteriales</taxon>
        <taxon>Oscillospiraceae</taxon>
        <taxon>Flavonifractor</taxon>
    </lineage>
</organism>
<gene>
    <name evidence="1" type="ORF">PNE06_25540</name>
</gene>
<dbReference type="RefSeq" id="WP_195384644.1">
    <property type="nucleotide sequence ID" value="NZ_JADMVZ010000136.1"/>
</dbReference>
<name>A0AAW6CN39_FLAPL</name>
<evidence type="ECO:0000313" key="1">
    <source>
        <dbReference type="EMBL" id="MDB7936442.1"/>
    </source>
</evidence>
<accession>A0AAW6CN39</accession>
<dbReference type="EMBL" id="JAQLWV010000135">
    <property type="protein sequence ID" value="MDB7936442.1"/>
    <property type="molecule type" value="Genomic_DNA"/>
</dbReference>
<reference evidence="1" key="1">
    <citation type="submission" date="2023-01" db="EMBL/GenBank/DDBJ databases">
        <title>Human gut microbiome strain richness.</title>
        <authorList>
            <person name="Chen-Liaw A."/>
        </authorList>
    </citation>
    <scope>NUCLEOTIDE SEQUENCE</scope>
    <source>
        <strain evidence="1">1001287st1_F4_1001285I_161205</strain>
    </source>
</reference>
<protein>
    <submittedName>
        <fullName evidence="1">Uncharacterized protein</fullName>
    </submittedName>
</protein>
<comment type="caution">
    <text evidence="1">The sequence shown here is derived from an EMBL/GenBank/DDBJ whole genome shotgun (WGS) entry which is preliminary data.</text>
</comment>
<proteinExistence type="predicted"/>
<sequence>MKRLTYFDGGKWRLKIGDTEYSGEVADRLAAYEETGLEPEDFKQTFSEDTILKLAGQALGITPDRLRELAQTDKDGKIKAYIVDSFYCDICQKRHARTKEIEVYLTRNAAEAALRREQDG</sequence>